<dbReference type="InterPro" id="IPR006439">
    <property type="entry name" value="HAD-SF_hydro_IA"/>
</dbReference>
<evidence type="ECO:0008006" key="3">
    <source>
        <dbReference type="Google" id="ProtNLM"/>
    </source>
</evidence>
<dbReference type="InterPro" id="IPR036412">
    <property type="entry name" value="HAD-like_sf"/>
</dbReference>
<organism evidence="1 2">
    <name type="scientific">Actinotalea fermentans</name>
    <dbReference type="NCBI Taxonomy" id="43671"/>
    <lineage>
        <taxon>Bacteria</taxon>
        <taxon>Bacillati</taxon>
        <taxon>Actinomycetota</taxon>
        <taxon>Actinomycetes</taxon>
        <taxon>Micrococcales</taxon>
        <taxon>Cellulomonadaceae</taxon>
        <taxon>Actinotalea</taxon>
    </lineage>
</organism>
<evidence type="ECO:0000313" key="1">
    <source>
        <dbReference type="EMBL" id="GEN79091.1"/>
    </source>
</evidence>
<gene>
    <name evidence="1" type="ORF">AFE02nite_08250</name>
</gene>
<dbReference type="NCBIfam" id="TIGR01509">
    <property type="entry name" value="HAD-SF-IA-v3"/>
    <property type="match status" value="1"/>
</dbReference>
<protein>
    <recommendedName>
        <fullName evidence="3">Hydrolase</fullName>
    </recommendedName>
</protein>
<dbReference type="Gene3D" id="3.40.50.1000">
    <property type="entry name" value="HAD superfamily/HAD-like"/>
    <property type="match status" value="1"/>
</dbReference>
<dbReference type="Gene3D" id="1.10.150.240">
    <property type="entry name" value="Putative phosphatase, domain 2"/>
    <property type="match status" value="1"/>
</dbReference>
<sequence length="235" mass="24565">MPPNPLRRSTLPAAVLWDMDGTLVDTEPAWMQAEADLVAEHGLTWTAQDAAQMIGLPLLAAADVLIAHGVDLPAEQIVDRLLGQVVAHVRDDVPWQPGALELLSALRAEGVPCALVTMSYRALTDAVLAGAPDGSFAVVVPGDEVTHGKPHPEPFLTAADRLGVDVRQCVALEDSPPGIGSALASGARTIGVRHIVDVPPRPGLSRVDSLEQVDLGVLARVLGGETVDLLAAPVR</sequence>
<dbReference type="SUPFAM" id="SSF56784">
    <property type="entry name" value="HAD-like"/>
    <property type="match status" value="1"/>
</dbReference>
<dbReference type="SFLD" id="SFLDS00003">
    <property type="entry name" value="Haloacid_Dehalogenase"/>
    <property type="match status" value="1"/>
</dbReference>
<accession>A0A511YV57</accession>
<evidence type="ECO:0000313" key="2">
    <source>
        <dbReference type="Proteomes" id="UP000321484"/>
    </source>
</evidence>
<comment type="caution">
    <text evidence="1">The sequence shown here is derived from an EMBL/GenBank/DDBJ whole genome shotgun (WGS) entry which is preliminary data.</text>
</comment>
<dbReference type="Pfam" id="PF00702">
    <property type="entry name" value="Hydrolase"/>
    <property type="match status" value="1"/>
</dbReference>
<dbReference type="PANTHER" id="PTHR18901">
    <property type="entry name" value="2-DEOXYGLUCOSE-6-PHOSPHATE PHOSPHATASE 2"/>
    <property type="match status" value="1"/>
</dbReference>
<name>A0A511YV57_9CELL</name>
<dbReference type="InterPro" id="IPR023214">
    <property type="entry name" value="HAD_sf"/>
</dbReference>
<dbReference type="EMBL" id="BJYK01000001">
    <property type="protein sequence ID" value="GEN79091.1"/>
    <property type="molecule type" value="Genomic_DNA"/>
</dbReference>
<dbReference type="CDD" id="cd07505">
    <property type="entry name" value="HAD_BPGM-like"/>
    <property type="match status" value="1"/>
</dbReference>
<dbReference type="SFLD" id="SFLDG01129">
    <property type="entry name" value="C1.5:_HAD__Beta-PGM__Phosphata"/>
    <property type="match status" value="1"/>
</dbReference>
<reference evidence="1 2" key="1">
    <citation type="submission" date="2019-07" db="EMBL/GenBank/DDBJ databases">
        <title>Whole genome shotgun sequence of Actinotalea fermentans NBRC 105374.</title>
        <authorList>
            <person name="Hosoyama A."/>
            <person name="Uohara A."/>
            <person name="Ohji S."/>
            <person name="Ichikawa N."/>
        </authorList>
    </citation>
    <scope>NUCLEOTIDE SEQUENCE [LARGE SCALE GENOMIC DNA]</scope>
    <source>
        <strain evidence="1 2">NBRC 105374</strain>
    </source>
</reference>
<proteinExistence type="predicted"/>
<keyword evidence="2" id="KW-1185">Reference proteome</keyword>
<dbReference type="RefSeq" id="WP_034246714.1">
    <property type="nucleotide sequence ID" value="NZ_BJYK01000001.1"/>
</dbReference>
<dbReference type="AlphaFoldDB" id="A0A511YV57"/>
<dbReference type="InterPro" id="IPR023198">
    <property type="entry name" value="PGP-like_dom2"/>
</dbReference>
<dbReference type="PANTHER" id="PTHR18901:SF38">
    <property type="entry name" value="PSEUDOURIDINE-5'-PHOSPHATASE"/>
    <property type="match status" value="1"/>
</dbReference>
<dbReference type="Proteomes" id="UP000321484">
    <property type="component" value="Unassembled WGS sequence"/>
</dbReference>